<evidence type="ECO:0000313" key="2">
    <source>
        <dbReference type="EMBL" id="CAF4756800.1"/>
    </source>
</evidence>
<name>A0A8S3AVD6_9BILA</name>
<feature type="non-terminal residue" evidence="2">
    <location>
        <position position="58"/>
    </location>
</feature>
<reference evidence="2" key="1">
    <citation type="submission" date="2021-02" db="EMBL/GenBank/DDBJ databases">
        <authorList>
            <person name="Nowell W R."/>
        </authorList>
    </citation>
    <scope>NUCLEOTIDE SEQUENCE</scope>
</reference>
<keyword evidence="1" id="KW-0472">Membrane</keyword>
<sequence>MWTIWDRYTPADWLLMLIISIAALLTVIGLMGHPCDLVCAPFILSYDSVEYNIRIGSP</sequence>
<keyword evidence="1" id="KW-1133">Transmembrane helix</keyword>
<comment type="caution">
    <text evidence="2">The sequence shown here is derived from an EMBL/GenBank/DDBJ whole genome shotgun (WGS) entry which is preliminary data.</text>
</comment>
<feature type="transmembrane region" description="Helical" evidence="1">
    <location>
        <begin position="12"/>
        <end position="32"/>
    </location>
</feature>
<gene>
    <name evidence="2" type="ORF">SMN809_LOCUS45376</name>
</gene>
<dbReference type="AlphaFoldDB" id="A0A8S3AVD6"/>
<proteinExistence type="predicted"/>
<evidence type="ECO:0000256" key="1">
    <source>
        <dbReference type="SAM" id="Phobius"/>
    </source>
</evidence>
<dbReference type="EMBL" id="CAJOBI010138514">
    <property type="protein sequence ID" value="CAF4756800.1"/>
    <property type="molecule type" value="Genomic_DNA"/>
</dbReference>
<keyword evidence="1" id="KW-0812">Transmembrane</keyword>
<organism evidence="2 3">
    <name type="scientific">Rotaria magnacalcarata</name>
    <dbReference type="NCBI Taxonomy" id="392030"/>
    <lineage>
        <taxon>Eukaryota</taxon>
        <taxon>Metazoa</taxon>
        <taxon>Spiralia</taxon>
        <taxon>Gnathifera</taxon>
        <taxon>Rotifera</taxon>
        <taxon>Eurotatoria</taxon>
        <taxon>Bdelloidea</taxon>
        <taxon>Philodinida</taxon>
        <taxon>Philodinidae</taxon>
        <taxon>Rotaria</taxon>
    </lineage>
</organism>
<evidence type="ECO:0000313" key="3">
    <source>
        <dbReference type="Proteomes" id="UP000676336"/>
    </source>
</evidence>
<accession>A0A8S3AVD6</accession>
<dbReference type="Proteomes" id="UP000676336">
    <property type="component" value="Unassembled WGS sequence"/>
</dbReference>
<protein>
    <submittedName>
        <fullName evidence="2">Uncharacterized protein</fullName>
    </submittedName>
</protein>